<comment type="caution">
    <text evidence="1">The sequence shown here is derived from an EMBL/GenBank/DDBJ whole genome shotgun (WGS) entry which is preliminary data.</text>
</comment>
<protein>
    <submittedName>
        <fullName evidence="1">Uncharacterized protein</fullName>
    </submittedName>
</protein>
<accession>A0A9P4TV36</accession>
<proteinExistence type="predicted"/>
<evidence type="ECO:0000313" key="1">
    <source>
        <dbReference type="EMBL" id="KAF2423418.1"/>
    </source>
</evidence>
<sequence length="208" mass="23299">MHTGTYLILAHSSDTRALMPFLRRFSAKAFTIQVVENTGVNCAFERVHSVRRETETPPRETEASDCCTGKHRQLHSIFAHQALGCSGRGGVSVITQIIRYLVLSAATSAEPNVLPSRWINSTKQQAAKGPWLDIWIFQFESQTLNEEDDFKATCADILRFQYGVEYFEYRYGQGQAIVIFFFGLFGLRLLPVGSSGTQITVRNGGNKL</sequence>
<organism evidence="1 2">
    <name type="scientific">Tothia fuscella</name>
    <dbReference type="NCBI Taxonomy" id="1048955"/>
    <lineage>
        <taxon>Eukaryota</taxon>
        <taxon>Fungi</taxon>
        <taxon>Dikarya</taxon>
        <taxon>Ascomycota</taxon>
        <taxon>Pezizomycotina</taxon>
        <taxon>Dothideomycetes</taxon>
        <taxon>Pleosporomycetidae</taxon>
        <taxon>Venturiales</taxon>
        <taxon>Cylindrosympodiaceae</taxon>
        <taxon>Tothia</taxon>
    </lineage>
</organism>
<dbReference type="EMBL" id="MU007082">
    <property type="protein sequence ID" value="KAF2423418.1"/>
    <property type="molecule type" value="Genomic_DNA"/>
</dbReference>
<name>A0A9P4TV36_9PEZI</name>
<evidence type="ECO:0000313" key="2">
    <source>
        <dbReference type="Proteomes" id="UP000800235"/>
    </source>
</evidence>
<gene>
    <name evidence="1" type="ORF">EJ08DRAFT_664427</name>
</gene>
<dbReference type="AlphaFoldDB" id="A0A9P4TV36"/>
<keyword evidence="2" id="KW-1185">Reference proteome</keyword>
<dbReference type="Proteomes" id="UP000800235">
    <property type="component" value="Unassembled WGS sequence"/>
</dbReference>
<reference evidence="1" key="1">
    <citation type="journal article" date="2020" name="Stud. Mycol.">
        <title>101 Dothideomycetes genomes: a test case for predicting lifestyles and emergence of pathogens.</title>
        <authorList>
            <person name="Haridas S."/>
            <person name="Albert R."/>
            <person name="Binder M."/>
            <person name="Bloem J."/>
            <person name="Labutti K."/>
            <person name="Salamov A."/>
            <person name="Andreopoulos B."/>
            <person name="Baker S."/>
            <person name="Barry K."/>
            <person name="Bills G."/>
            <person name="Bluhm B."/>
            <person name="Cannon C."/>
            <person name="Castanera R."/>
            <person name="Culley D."/>
            <person name="Daum C."/>
            <person name="Ezra D."/>
            <person name="Gonzalez J."/>
            <person name="Henrissat B."/>
            <person name="Kuo A."/>
            <person name="Liang C."/>
            <person name="Lipzen A."/>
            <person name="Lutzoni F."/>
            <person name="Magnuson J."/>
            <person name="Mondo S."/>
            <person name="Nolan M."/>
            <person name="Ohm R."/>
            <person name="Pangilinan J."/>
            <person name="Park H.-J."/>
            <person name="Ramirez L."/>
            <person name="Alfaro M."/>
            <person name="Sun H."/>
            <person name="Tritt A."/>
            <person name="Yoshinaga Y."/>
            <person name="Zwiers L.-H."/>
            <person name="Turgeon B."/>
            <person name="Goodwin S."/>
            <person name="Spatafora J."/>
            <person name="Crous P."/>
            <person name="Grigoriev I."/>
        </authorList>
    </citation>
    <scope>NUCLEOTIDE SEQUENCE</scope>
    <source>
        <strain evidence="1">CBS 130266</strain>
    </source>
</reference>